<evidence type="ECO:0000259" key="2">
    <source>
        <dbReference type="PROSITE" id="PS51205"/>
    </source>
</evidence>
<dbReference type="AlphaFoldDB" id="A0A1J4JFT6"/>
<reference evidence="3" key="1">
    <citation type="submission" date="2016-10" db="EMBL/GenBank/DDBJ databases">
        <authorList>
            <person name="Benchimol M."/>
            <person name="Almeida L.G."/>
            <person name="Vasconcelos A.T."/>
            <person name="Perreira-Neves A."/>
            <person name="Rosa I.A."/>
            <person name="Tasca T."/>
            <person name="Bogo M.R."/>
            <person name="de Souza W."/>
        </authorList>
    </citation>
    <scope>NUCLEOTIDE SEQUENCE [LARGE SCALE GENOMIC DNA]</scope>
    <source>
        <strain evidence="3">K</strain>
    </source>
</reference>
<dbReference type="Pfam" id="PF02204">
    <property type="entry name" value="VPS9"/>
    <property type="match status" value="1"/>
</dbReference>
<dbReference type="GeneID" id="94845091"/>
<keyword evidence="4" id="KW-1185">Reference proteome</keyword>
<protein>
    <recommendedName>
        <fullName evidence="2">VPS9 domain-containing protein</fullName>
    </recommendedName>
</protein>
<dbReference type="Gene3D" id="1.20.1050.80">
    <property type="entry name" value="VPS9 domain"/>
    <property type="match status" value="1"/>
</dbReference>
<feature type="domain" description="VPS9" evidence="2">
    <location>
        <begin position="236"/>
        <end position="374"/>
    </location>
</feature>
<evidence type="ECO:0000313" key="4">
    <source>
        <dbReference type="Proteomes" id="UP000179807"/>
    </source>
</evidence>
<sequence length="404" mass="46019">MQNWSLDSHPILNKFRHLADHIKPDPNCYYHLFLTPPYAHPIDKNFDPAMYLYFSKESEENILHQYKNPNVTFEIHGDQIKSQNGFNCEFTLHILMSNLCTGINSFSYTLDELDDDIYRHVPKPANMKKIQEIFKSGKDAKLSRAFLNDINDPELNEALSQIEHCFFTAEINETNRKDFADILKNYISTVSSIVFDLPQFKQLPVATKRELNYLIFNAITEQCHYQLLLSYNSSFTKENLIAQENTRNYTGTSLSNSPSNSPSLKKEEMESAVRHLHGILHLPSPSEMIDCIVKFFDRVVAALPGVEVAADDILPAICFAMTRDVGFGSHVVSFFNYLSDIWPSCGLDDRVTYILVTCSIAASHLSIKQKKPKQPQPSQVTAPEPMNKQTEETIGLLEDLLSLV</sequence>
<gene>
    <name evidence="3" type="ORF">TRFO_35660</name>
</gene>
<evidence type="ECO:0000256" key="1">
    <source>
        <dbReference type="SAM" id="MobiDB-lite"/>
    </source>
</evidence>
<dbReference type="VEuPathDB" id="TrichDB:TRFO_35660"/>
<dbReference type="Proteomes" id="UP000179807">
    <property type="component" value="Unassembled WGS sequence"/>
</dbReference>
<evidence type="ECO:0000313" key="3">
    <source>
        <dbReference type="EMBL" id="OHS98018.1"/>
    </source>
</evidence>
<comment type="caution">
    <text evidence="3">The sequence shown here is derived from an EMBL/GenBank/DDBJ whole genome shotgun (WGS) entry which is preliminary data.</text>
</comment>
<name>A0A1J4JFT6_9EUKA</name>
<accession>A0A1J4JFT6</accession>
<dbReference type="RefSeq" id="XP_068351155.1">
    <property type="nucleotide sequence ID" value="XM_068510387.1"/>
</dbReference>
<dbReference type="PROSITE" id="PS51205">
    <property type="entry name" value="VPS9"/>
    <property type="match status" value="1"/>
</dbReference>
<dbReference type="EMBL" id="MLAK01001080">
    <property type="protein sequence ID" value="OHS98018.1"/>
    <property type="molecule type" value="Genomic_DNA"/>
</dbReference>
<feature type="region of interest" description="Disordered" evidence="1">
    <location>
        <begin position="369"/>
        <end position="389"/>
    </location>
</feature>
<dbReference type="InterPro" id="IPR037191">
    <property type="entry name" value="VPS9_dom_sf"/>
</dbReference>
<organism evidence="3 4">
    <name type="scientific">Tritrichomonas foetus</name>
    <dbReference type="NCBI Taxonomy" id="1144522"/>
    <lineage>
        <taxon>Eukaryota</taxon>
        <taxon>Metamonada</taxon>
        <taxon>Parabasalia</taxon>
        <taxon>Tritrichomonadida</taxon>
        <taxon>Tritrichomonadidae</taxon>
        <taxon>Tritrichomonas</taxon>
    </lineage>
</organism>
<dbReference type="InterPro" id="IPR003123">
    <property type="entry name" value="VPS9"/>
</dbReference>
<dbReference type="OrthoDB" id="10498511at2759"/>
<dbReference type="SUPFAM" id="SSF109993">
    <property type="entry name" value="VPS9 domain"/>
    <property type="match status" value="1"/>
</dbReference>
<proteinExistence type="predicted"/>